<dbReference type="SUPFAM" id="SSF53335">
    <property type="entry name" value="S-adenosyl-L-methionine-dependent methyltransferases"/>
    <property type="match status" value="1"/>
</dbReference>
<evidence type="ECO:0000313" key="5">
    <source>
        <dbReference type="EMBL" id="KAH0543174.1"/>
    </source>
</evidence>
<dbReference type="InterPro" id="IPR029063">
    <property type="entry name" value="SAM-dependent_MTases_sf"/>
</dbReference>
<dbReference type="PANTHER" id="PTHR43712">
    <property type="entry name" value="PUTATIVE (AFU_ORTHOLOGUE AFUA_4G14580)-RELATED"/>
    <property type="match status" value="1"/>
</dbReference>
<keyword evidence="3" id="KW-0949">S-adenosyl-L-methionine</keyword>
<organism evidence="5 6">
    <name type="scientific">Glutinoglossum americanum</name>
    <dbReference type="NCBI Taxonomy" id="1670608"/>
    <lineage>
        <taxon>Eukaryota</taxon>
        <taxon>Fungi</taxon>
        <taxon>Dikarya</taxon>
        <taxon>Ascomycota</taxon>
        <taxon>Pezizomycotina</taxon>
        <taxon>Geoglossomycetes</taxon>
        <taxon>Geoglossales</taxon>
        <taxon>Geoglossaceae</taxon>
        <taxon>Glutinoglossum</taxon>
    </lineage>
</organism>
<gene>
    <name evidence="5" type="ORF">FGG08_002519</name>
</gene>
<feature type="domain" description="O-methyltransferase C-terminal" evidence="4">
    <location>
        <begin position="108"/>
        <end position="247"/>
    </location>
</feature>
<evidence type="ECO:0000256" key="2">
    <source>
        <dbReference type="ARBA" id="ARBA00022679"/>
    </source>
</evidence>
<accession>A0A9P8I968</accession>
<dbReference type="EMBL" id="JAGHQL010000038">
    <property type="protein sequence ID" value="KAH0543174.1"/>
    <property type="molecule type" value="Genomic_DNA"/>
</dbReference>
<comment type="caution">
    <text evidence="5">The sequence shown here is derived from an EMBL/GenBank/DDBJ whole genome shotgun (WGS) entry which is preliminary data.</text>
</comment>
<dbReference type="Gene3D" id="3.40.50.150">
    <property type="entry name" value="Vaccinia Virus protein VP39"/>
    <property type="match status" value="1"/>
</dbReference>
<dbReference type="InterPro" id="IPR016461">
    <property type="entry name" value="COMT-like"/>
</dbReference>
<dbReference type="Pfam" id="PF00891">
    <property type="entry name" value="Methyltransf_2"/>
    <property type="match status" value="1"/>
</dbReference>
<dbReference type="InterPro" id="IPR001077">
    <property type="entry name" value="COMT_C"/>
</dbReference>
<evidence type="ECO:0000256" key="3">
    <source>
        <dbReference type="ARBA" id="ARBA00022691"/>
    </source>
</evidence>
<keyword evidence="6" id="KW-1185">Reference proteome</keyword>
<evidence type="ECO:0000259" key="4">
    <source>
        <dbReference type="Pfam" id="PF00891"/>
    </source>
</evidence>
<dbReference type="PANTHER" id="PTHR43712:SF1">
    <property type="entry name" value="HYPOTHETICAL O-METHYLTRANSFERASE (EUROFUNG)-RELATED"/>
    <property type="match status" value="1"/>
</dbReference>
<keyword evidence="2" id="KW-0808">Transferase</keyword>
<evidence type="ECO:0000256" key="1">
    <source>
        <dbReference type="ARBA" id="ARBA00022603"/>
    </source>
</evidence>
<dbReference type="AlphaFoldDB" id="A0A9P8I968"/>
<dbReference type="Proteomes" id="UP000698800">
    <property type="component" value="Unassembled WGS sequence"/>
</dbReference>
<protein>
    <recommendedName>
        <fullName evidence="4">O-methyltransferase C-terminal domain-containing protein</fullName>
    </recommendedName>
</protein>
<dbReference type="PROSITE" id="PS51683">
    <property type="entry name" value="SAM_OMT_II"/>
    <property type="match status" value="1"/>
</dbReference>
<sequence length="268" mass="30387">MSDPFGLGLRYEFRRWENLFPASYKLPEYLQRTAYGTRPDPDGFPDAFQYSINAKESFFQFLKARPERMATFNLAMEAIPFNAAHAVEAYPYDVELTQNPPSKEGEVLLVDVGGGHGHFVEGVGKRFPGLKGMLVLQDLKEVVDEIKDPKGFKPMAYDFFTPQPIKGARAYHFSRVFHDWSDEVCRQILSNTVSAMQPGHSRILISESVLPDMEPPAMPVLMDIVMMLIGGMERSKKQWVGMLEPLGLEIVRVWKKGGAEVIEARLRE</sequence>
<dbReference type="GO" id="GO:0008171">
    <property type="term" value="F:O-methyltransferase activity"/>
    <property type="evidence" value="ECO:0007669"/>
    <property type="project" value="InterPro"/>
</dbReference>
<dbReference type="OrthoDB" id="2410195at2759"/>
<proteinExistence type="predicted"/>
<name>A0A9P8I968_9PEZI</name>
<reference evidence="5" key="1">
    <citation type="submission" date="2021-03" db="EMBL/GenBank/DDBJ databases">
        <title>Comparative genomics and phylogenomic investigation of the class Geoglossomycetes provide insights into ecological specialization and systematics.</title>
        <authorList>
            <person name="Melie T."/>
            <person name="Pirro S."/>
            <person name="Miller A.N."/>
            <person name="Quandt A."/>
        </authorList>
    </citation>
    <scope>NUCLEOTIDE SEQUENCE</scope>
    <source>
        <strain evidence="5">GBOQ0MN5Z8</strain>
    </source>
</reference>
<keyword evidence="1" id="KW-0489">Methyltransferase</keyword>
<evidence type="ECO:0000313" key="6">
    <source>
        <dbReference type="Proteomes" id="UP000698800"/>
    </source>
</evidence>
<dbReference type="GO" id="GO:0032259">
    <property type="term" value="P:methylation"/>
    <property type="evidence" value="ECO:0007669"/>
    <property type="project" value="UniProtKB-KW"/>
</dbReference>